<keyword evidence="1" id="KW-0753">Steroid metabolism</keyword>
<proteinExistence type="inferred from homology"/>
<dbReference type="Proteomes" id="UP000799324">
    <property type="component" value="Unassembled WGS sequence"/>
</dbReference>
<dbReference type="PANTHER" id="PTHR21257">
    <property type="entry name" value="DELTA(14)-STEROL REDUCTASE"/>
    <property type="match status" value="1"/>
</dbReference>
<comment type="similarity">
    <text evidence="1">Belongs to the ERG4/ERG24 family.</text>
</comment>
<keyword evidence="1" id="KW-0444">Lipid biosynthesis</keyword>
<keyword evidence="1" id="KW-0752">Steroid biosynthesis</keyword>
<sequence length="254" mass="28229">MAEKTTKAWRNDTLSVQRSQYGGPWFPKVIFILGRLATGPIQYAILSQHPLQRFGIPAPPSGGFITLRGLDLPRLPLIAVLMPTVLSLKHSLWASMMMSESMTTPFALFGVCSDLIVESINTFLFTAASVNPLWSERLFYIGATLHFAGIAIELLAELQRLAFKSKPENKGKLCTTGFWAITRHINYSANVLFGFGYGLSTGGPLYTPVSAGIYLSNFIYNAIPSIEEYCEMKYGEAWQRYVEKVPSKLIPGIY</sequence>
<dbReference type="GO" id="GO:0006696">
    <property type="term" value="P:ergosterol biosynthetic process"/>
    <property type="evidence" value="ECO:0007669"/>
    <property type="project" value="TreeGrafter"/>
</dbReference>
<keyword evidence="1" id="KW-1133">Transmembrane helix</keyword>
<dbReference type="GO" id="GO:0005789">
    <property type="term" value="C:endoplasmic reticulum membrane"/>
    <property type="evidence" value="ECO:0007669"/>
    <property type="project" value="TreeGrafter"/>
</dbReference>
<dbReference type="Gene3D" id="1.20.120.1630">
    <property type="match status" value="1"/>
</dbReference>
<keyword evidence="3" id="KW-1185">Reference proteome</keyword>
<gene>
    <name evidence="2" type="ORF">K491DRAFT_684290</name>
</gene>
<evidence type="ECO:0000313" key="2">
    <source>
        <dbReference type="EMBL" id="KAF2648918.1"/>
    </source>
</evidence>
<comment type="caution">
    <text evidence="1">Lacks conserved residue(s) required for the propagation of feature annotation.</text>
</comment>
<dbReference type="PANTHER" id="PTHR21257:SF52">
    <property type="entry name" value="DELTA(14)-STEROL REDUCTASE TM7SF2"/>
    <property type="match status" value="1"/>
</dbReference>
<dbReference type="AlphaFoldDB" id="A0A6A6SRA7"/>
<feature type="transmembrane region" description="Helical" evidence="1">
    <location>
        <begin position="138"/>
        <end position="156"/>
    </location>
</feature>
<organism evidence="2 3">
    <name type="scientific">Lophiostoma macrostomum CBS 122681</name>
    <dbReference type="NCBI Taxonomy" id="1314788"/>
    <lineage>
        <taxon>Eukaryota</taxon>
        <taxon>Fungi</taxon>
        <taxon>Dikarya</taxon>
        <taxon>Ascomycota</taxon>
        <taxon>Pezizomycotina</taxon>
        <taxon>Dothideomycetes</taxon>
        <taxon>Pleosporomycetidae</taxon>
        <taxon>Pleosporales</taxon>
        <taxon>Lophiostomataceae</taxon>
        <taxon>Lophiostoma</taxon>
    </lineage>
</organism>
<dbReference type="InterPro" id="IPR010721">
    <property type="entry name" value="UstE-like"/>
</dbReference>
<protein>
    <recommendedName>
        <fullName evidence="1">Delta(14)-sterol reductase</fullName>
    </recommendedName>
    <alternativeName>
        <fullName evidence="1">C-14 sterol reductase</fullName>
    </alternativeName>
    <alternativeName>
        <fullName evidence="1">Sterol C14-reductase</fullName>
    </alternativeName>
</protein>
<feature type="transmembrane region" description="Helical" evidence="1">
    <location>
        <begin position="106"/>
        <end position="126"/>
    </location>
</feature>
<reference evidence="2" key="1">
    <citation type="journal article" date="2020" name="Stud. Mycol.">
        <title>101 Dothideomycetes genomes: a test case for predicting lifestyles and emergence of pathogens.</title>
        <authorList>
            <person name="Haridas S."/>
            <person name="Albert R."/>
            <person name="Binder M."/>
            <person name="Bloem J."/>
            <person name="Labutti K."/>
            <person name="Salamov A."/>
            <person name="Andreopoulos B."/>
            <person name="Baker S."/>
            <person name="Barry K."/>
            <person name="Bills G."/>
            <person name="Bluhm B."/>
            <person name="Cannon C."/>
            <person name="Castanera R."/>
            <person name="Culley D."/>
            <person name="Daum C."/>
            <person name="Ezra D."/>
            <person name="Gonzalez J."/>
            <person name="Henrissat B."/>
            <person name="Kuo A."/>
            <person name="Liang C."/>
            <person name="Lipzen A."/>
            <person name="Lutzoni F."/>
            <person name="Magnuson J."/>
            <person name="Mondo S."/>
            <person name="Nolan M."/>
            <person name="Ohm R."/>
            <person name="Pangilinan J."/>
            <person name="Park H.-J."/>
            <person name="Ramirez L."/>
            <person name="Alfaro M."/>
            <person name="Sun H."/>
            <person name="Tritt A."/>
            <person name="Yoshinaga Y."/>
            <person name="Zwiers L.-H."/>
            <person name="Turgeon B."/>
            <person name="Goodwin S."/>
            <person name="Spatafora J."/>
            <person name="Crous P."/>
            <person name="Grigoriev I."/>
        </authorList>
    </citation>
    <scope>NUCLEOTIDE SEQUENCE</scope>
    <source>
        <strain evidence="2">CBS 122681</strain>
    </source>
</reference>
<evidence type="ECO:0000256" key="1">
    <source>
        <dbReference type="RuleBase" id="RU369120"/>
    </source>
</evidence>
<dbReference type="Pfam" id="PF06966">
    <property type="entry name" value="DUF1295"/>
    <property type="match status" value="1"/>
</dbReference>
<accession>A0A6A6SRA7</accession>
<keyword evidence="1" id="KW-1207">Sterol metabolism</keyword>
<keyword evidence="1" id="KW-0443">Lipid metabolism</keyword>
<keyword evidence="1" id="KW-0756">Sterol biosynthesis</keyword>
<keyword evidence="1" id="KW-0472">Membrane</keyword>
<keyword evidence="1" id="KW-0560">Oxidoreductase</keyword>
<dbReference type="GO" id="GO:0050613">
    <property type="term" value="F:Delta14-sterol reductase activity"/>
    <property type="evidence" value="ECO:0007669"/>
    <property type="project" value="TreeGrafter"/>
</dbReference>
<keyword evidence="1" id="KW-0812">Transmembrane</keyword>
<name>A0A6A6SRA7_9PLEO</name>
<dbReference type="OrthoDB" id="67965at2759"/>
<evidence type="ECO:0000313" key="3">
    <source>
        <dbReference type="Proteomes" id="UP000799324"/>
    </source>
</evidence>
<dbReference type="EMBL" id="MU004515">
    <property type="protein sequence ID" value="KAF2648918.1"/>
    <property type="molecule type" value="Genomic_DNA"/>
</dbReference>